<dbReference type="SMART" id="SM00490">
    <property type="entry name" value="HELICc"/>
    <property type="match status" value="1"/>
</dbReference>
<evidence type="ECO:0000259" key="5">
    <source>
        <dbReference type="PROSITE" id="PS51194"/>
    </source>
</evidence>
<dbReference type="InterPro" id="IPR000330">
    <property type="entry name" value="SNF2_N"/>
</dbReference>
<dbReference type="InterPro" id="IPR013083">
    <property type="entry name" value="Znf_RING/FYVE/PHD"/>
</dbReference>
<evidence type="ECO:0000313" key="7">
    <source>
        <dbReference type="Proteomes" id="UP000653305"/>
    </source>
</evidence>
<keyword evidence="1" id="KW-0547">Nucleotide-binding</keyword>
<evidence type="ECO:0000256" key="1">
    <source>
        <dbReference type="ARBA" id="ARBA00022741"/>
    </source>
</evidence>
<dbReference type="InterPro" id="IPR027417">
    <property type="entry name" value="P-loop_NTPase"/>
</dbReference>
<reference evidence="6" key="1">
    <citation type="submission" date="2020-07" db="EMBL/GenBank/DDBJ databases">
        <title>Ethylene signaling mediates host invasion by parasitic plants.</title>
        <authorList>
            <person name="Yoshida S."/>
        </authorList>
    </citation>
    <scope>NUCLEOTIDE SEQUENCE</scope>
    <source>
        <strain evidence="6">Okayama</strain>
    </source>
</reference>
<keyword evidence="3" id="KW-0067">ATP-binding</keyword>
<organism evidence="6 7">
    <name type="scientific">Phtheirospermum japonicum</name>
    <dbReference type="NCBI Taxonomy" id="374723"/>
    <lineage>
        <taxon>Eukaryota</taxon>
        <taxon>Viridiplantae</taxon>
        <taxon>Streptophyta</taxon>
        <taxon>Embryophyta</taxon>
        <taxon>Tracheophyta</taxon>
        <taxon>Spermatophyta</taxon>
        <taxon>Magnoliopsida</taxon>
        <taxon>eudicotyledons</taxon>
        <taxon>Gunneridae</taxon>
        <taxon>Pentapetalae</taxon>
        <taxon>asterids</taxon>
        <taxon>lamiids</taxon>
        <taxon>Lamiales</taxon>
        <taxon>Orobanchaceae</taxon>
        <taxon>Orobanchaceae incertae sedis</taxon>
        <taxon>Phtheirospermum</taxon>
    </lineage>
</organism>
<dbReference type="Pfam" id="PF00176">
    <property type="entry name" value="SNF2-rel_dom"/>
    <property type="match status" value="1"/>
</dbReference>
<feature type="domain" description="Helicase ATP-binding" evidence="4">
    <location>
        <begin position="293"/>
        <end position="540"/>
    </location>
</feature>
<dbReference type="AlphaFoldDB" id="A0A830CG90"/>
<comment type="caution">
    <text evidence="6">The sequence shown here is derived from an EMBL/GenBank/DDBJ whole genome shotgun (WGS) entry which is preliminary data.</text>
</comment>
<evidence type="ECO:0000313" key="6">
    <source>
        <dbReference type="EMBL" id="GFP98266.1"/>
    </source>
</evidence>
<proteinExistence type="predicted"/>
<dbReference type="InterPro" id="IPR014001">
    <property type="entry name" value="Helicase_ATP-bd"/>
</dbReference>
<dbReference type="SUPFAM" id="SSF52540">
    <property type="entry name" value="P-loop containing nucleoside triphosphate hydrolases"/>
    <property type="match status" value="2"/>
</dbReference>
<keyword evidence="2" id="KW-0378">Hydrolase</keyword>
<dbReference type="Gene3D" id="3.40.50.300">
    <property type="entry name" value="P-loop containing nucleotide triphosphate hydrolases"/>
    <property type="match status" value="1"/>
</dbReference>
<dbReference type="Gene3D" id="3.40.50.10810">
    <property type="entry name" value="Tandem AAA-ATPase domain"/>
    <property type="match status" value="2"/>
</dbReference>
<dbReference type="GO" id="GO:0016787">
    <property type="term" value="F:hydrolase activity"/>
    <property type="evidence" value="ECO:0007669"/>
    <property type="project" value="UniProtKB-KW"/>
</dbReference>
<dbReference type="GO" id="GO:0008094">
    <property type="term" value="F:ATP-dependent activity, acting on DNA"/>
    <property type="evidence" value="ECO:0007669"/>
    <property type="project" value="TreeGrafter"/>
</dbReference>
<dbReference type="Gene3D" id="3.30.40.10">
    <property type="entry name" value="Zinc/RING finger domain, C3HC4 (zinc finger)"/>
    <property type="match status" value="1"/>
</dbReference>
<name>A0A830CG90_9LAMI</name>
<dbReference type="CDD" id="cd18008">
    <property type="entry name" value="DEXDc_SHPRH-like"/>
    <property type="match status" value="1"/>
</dbReference>
<feature type="domain" description="Helicase C-terminal" evidence="5">
    <location>
        <begin position="754"/>
        <end position="913"/>
    </location>
</feature>
<keyword evidence="7" id="KW-1185">Reference proteome</keyword>
<evidence type="ECO:0000256" key="3">
    <source>
        <dbReference type="ARBA" id="ARBA00022840"/>
    </source>
</evidence>
<dbReference type="PANTHER" id="PTHR45626">
    <property type="entry name" value="TRANSCRIPTION TERMINATION FACTOR 2-RELATED"/>
    <property type="match status" value="1"/>
</dbReference>
<dbReference type="InterPro" id="IPR038718">
    <property type="entry name" value="SNF2-like_sf"/>
</dbReference>
<dbReference type="OrthoDB" id="448448at2759"/>
<dbReference type="GO" id="GO:0005524">
    <property type="term" value="F:ATP binding"/>
    <property type="evidence" value="ECO:0007669"/>
    <property type="project" value="UniProtKB-KW"/>
</dbReference>
<dbReference type="PROSITE" id="PS51194">
    <property type="entry name" value="HELICASE_CTER"/>
    <property type="match status" value="1"/>
</dbReference>
<sequence length="921" mass="103521">MIKKEPNEGSSGTIDGFFRADDECNDVVIDLDSFWRVMGEPTGFSQGASHIPDSLSVEYLLRDDPPPLPYSSGKLSNYVSGIKDDVKVKNNFNSITFNRSDSKVINGLTKSKFYEAPIKNKSIIIRDSVPDKKTWPSIKKEIIHIPEMEYKVPKMEYKAPKMECKVPNPKDYSVLNISDDDDDDSDVCILEDDDDSDVCILEDKSSPTRPITPSVSDRKFVGASQFSTLNYTPINQMGVGRSRSRIKDERVKLQEAVEDLKQPKMEATPPDGLLAVPLMKHQRIALAWMVDQETKSTCCSGGILADDQGLGKTISTIALILTERSPSSKSPKPKVKTEVDMLNLDDEDGEYHVKDGLHVKGKPPAGTLVVCPTSVLKQWSEELVNKVTPEANLSVLVYYGTNRTKDPLELAKYDVVVTTYALVSMEVTQEPAVNEKYDKIGVPFSGFNKKKRKLFENRNPPLSNKALDDEIRRDIKTGPLSKVAWFRVVLDEAQCIKNHRTISARACWGLRAKRRWCLSGTPIQNAIDDLYSYFRFVKHDPFSDFKTFCEQIKVPIHHAPEDGYKRLQVVLKTFLLRRTKSTLIDGKPIIIIPPKTIELKRIKFSHQERDFYTRLEEDSRAQFQEYAKAGTLKENYANILFNTQLTSSVETARELPREKQISLLNCLEASSSICGICSDSPEDAVVTVCGHVYCHQSVHMRADDRRRDTVSRQGLQDDSDNGVCFFQGHAAGCCIGSGPKSQVSHGCDSSAVKKEEPVGDFVAEKVLVFSQWTRMLDLLEASLKDYSVQYRRLDGRMPICARDAAVKDFNALPKVTVMLMSLKAASLGLNMVAANHVIILDLWWNPTTEDQAIDRAHRIGQTRPVSVYRLTVEETVEDRILKLQKKKRLMVASAFGEEGPGGQQTRLSMEDLSYLFGEELD</sequence>
<accession>A0A830CG90</accession>
<dbReference type="InterPro" id="IPR049730">
    <property type="entry name" value="SNF2/RAD54-like_C"/>
</dbReference>
<dbReference type="GO" id="GO:0005634">
    <property type="term" value="C:nucleus"/>
    <property type="evidence" value="ECO:0007669"/>
    <property type="project" value="TreeGrafter"/>
</dbReference>
<dbReference type="GO" id="GO:0004386">
    <property type="term" value="F:helicase activity"/>
    <property type="evidence" value="ECO:0007669"/>
    <property type="project" value="UniProtKB-KW"/>
</dbReference>
<evidence type="ECO:0000259" key="4">
    <source>
        <dbReference type="PROSITE" id="PS51192"/>
    </source>
</evidence>
<dbReference type="Proteomes" id="UP000653305">
    <property type="component" value="Unassembled WGS sequence"/>
</dbReference>
<evidence type="ECO:0000256" key="2">
    <source>
        <dbReference type="ARBA" id="ARBA00022801"/>
    </source>
</evidence>
<dbReference type="PROSITE" id="PS51192">
    <property type="entry name" value="HELICASE_ATP_BIND_1"/>
    <property type="match status" value="1"/>
</dbReference>
<dbReference type="SUPFAM" id="SSF57850">
    <property type="entry name" value="RING/U-box"/>
    <property type="match status" value="1"/>
</dbReference>
<dbReference type="SMART" id="SM00487">
    <property type="entry name" value="DEXDc"/>
    <property type="match status" value="1"/>
</dbReference>
<keyword evidence="6" id="KW-0347">Helicase</keyword>
<protein>
    <submittedName>
        <fullName evidence="6">Uncharacterized ATP-dependent helicase c23e6.02</fullName>
    </submittedName>
</protein>
<gene>
    <name evidence="6" type="ORF">PHJA_001970500</name>
</gene>
<dbReference type="PANTHER" id="PTHR45626:SF16">
    <property type="entry name" value="ATP-DEPENDENT HELICASE ULS1"/>
    <property type="match status" value="1"/>
</dbReference>
<dbReference type="EMBL" id="BMAC01000521">
    <property type="protein sequence ID" value="GFP98266.1"/>
    <property type="molecule type" value="Genomic_DNA"/>
</dbReference>
<dbReference type="GO" id="GO:0006281">
    <property type="term" value="P:DNA repair"/>
    <property type="evidence" value="ECO:0007669"/>
    <property type="project" value="TreeGrafter"/>
</dbReference>
<dbReference type="CDD" id="cd18793">
    <property type="entry name" value="SF2_C_SNF"/>
    <property type="match status" value="1"/>
</dbReference>
<dbReference type="Pfam" id="PF00271">
    <property type="entry name" value="Helicase_C"/>
    <property type="match status" value="1"/>
</dbReference>
<dbReference type="InterPro" id="IPR001650">
    <property type="entry name" value="Helicase_C-like"/>
</dbReference>
<dbReference type="InterPro" id="IPR050628">
    <property type="entry name" value="SNF2_RAD54_helicase_TF"/>
</dbReference>